<dbReference type="AlphaFoldDB" id="A0A9W7GNQ3"/>
<proteinExistence type="predicted"/>
<accession>A0A9W7GNQ3</accession>
<keyword evidence="2" id="KW-1185">Reference proteome</keyword>
<sequence>MQREYASVRVVGGGVKGNRTWVSLPTALDPDKYYEMVHFTDKKGSAGIKSTMKLRSGAGCYGHWVYLTRHRPGPHNNPLEIGPQIYDGAGKRLAEKGRINNCVRLEIQGKYLMPCISEDPTHSGFCYNGGRKGAPAKLTAKKGMSARMQKVIAKKAGKGPALELTPGMKPRFYSYRRWVHNPNPNRAGKKRAYGKWLISKAKLFK</sequence>
<organism evidence="1 2">
    <name type="scientific">Triparma columacea</name>
    <dbReference type="NCBI Taxonomy" id="722753"/>
    <lineage>
        <taxon>Eukaryota</taxon>
        <taxon>Sar</taxon>
        <taxon>Stramenopiles</taxon>
        <taxon>Ochrophyta</taxon>
        <taxon>Bolidophyceae</taxon>
        <taxon>Parmales</taxon>
        <taxon>Triparmaceae</taxon>
        <taxon>Triparma</taxon>
    </lineage>
</organism>
<evidence type="ECO:0000313" key="1">
    <source>
        <dbReference type="EMBL" id="GMI47310.1"/>
    </source>
</evidence>
<gene>
    <name evidence="1" type="ORF">TrCOL_g1336</name>
</gene>
<reference evidence="2" key="1">
    <citation type="journal article" date="2023" name="Commun. Biol.">
        <title>Genome analysis of Parmales, the sister group of diatoms, reveals the evolutionary specialization of diatoms from phago-mixotrophs to photoautotrophs.</title>
        <authorList>
            <person name="Ban H."/>
            <person name="Sato S."/>
            <person name="Yoshikawa S."/>
            <person name="Yamada K."/>
            <person name="Nakamura Y."/>
            <person name="Ichinomiya M."/>
            <person name="Sato N."/>
            <person name="Blanc-Mathieu R."/>
            <person name="Endo H."/>
            <person name="Kuwata A."/>
            <person name="Ogata H."/>
        </authorList>
    </citation>
    <scope>NUCLEOTIDE SEQUENCE [LARGE SCALE GENOMIC DNA]</scope>
</reference>
<dbReference type="EMBL" id="BRYA01000338">
    <property type="protein sequence ID" value="GMI47310.1"/>
    <property type="molecule type" value="Genomic_DNA"/>
</dbReference>
<dbReference type="Proteomes" id="UP001165065">
    <property type="component" value="Unassembled WGS sequence"/>
</dbReference>
<name>A0A9W7GNQ3_9STRA</name>
<evidence type="ECO:0000313" key="2">
    <source>
        <dbReference type="Proteomes" id="UP001165065"/>
    </source>
</evidence>
<comment type="caution">
    <text evidence="1">The sequence shown here is derived from an EMBL/GenBank/DDBJ whole genome shotgun (WGS) entry which is preliminary data.</text>
</comment>
<protein>
    <submittedName>
        <fullName evidence="1">Uncharacterized protein</fullName>
    </submittedName>
</protein>